<dbReference type="Proteomes" id="UP000094527">
    <property type="component" value="Unassembled WGS sequence"/>
</dbReference>
<sequence length="223" mass="24477">MMELTDANGNELFNSPNITALRRLYSYSSNQYTSQSREVYIIFYSDSAVVGDGFSISWRATGDHIKRGSEITTQFSHYRSDNGSATAVSRTATFTASLYQVFIFTPFLPSTYSDGMQLELNQTLPVVGGNDCVLNELSVYIPVNGILSKTELACNDAGKAILQNADGMVVAVMKSQNVSLKEVGIDFNWERGNALISPNLTMQNVSFDENSARRTKDGSNSGR</sequence>
<reference evidence="1 2" key="1">
    <citation type="journal article" date="2016" name="Genome Biol. Evol.">
        <title>Gene Family Evolution Reflects Adaptation to Soil Environmental Stressors in the Genome of the Collembolan Orchesella cincta.</title>
        <authorList>
            <person name="Faddeeva-Vakhrusheva A."/>
            <person name="Derks M.F."/>
            <person name="Anvar S.Y."/>
            <person name="Agamennone V."/>
            <person name="Suring W."/>
            <person name="Smit S."/>
            <person name="van Straalen N.M."/>
            <person name="Roelofs D."/>
        </authorList>
    </citation>
    <scope>NUCLEOTIDE SEQUENCE [LARGE SCALE GENOMIC DNA]</scope>
    <source>
        <tissue evidence="1">Mixed pool</tissue>
    </source>
</reference>
<accession>A0A1D2MFQ1</accession>
<dbReference type="AlphaFoldDB" id="A0A1D2MFQ1"/>
<evidence type="ECO:0000313" key="1">
    <source>
        <dbReference type="EMBL" id="ODM91722.1"/>
    </source>
</evidence>
<organism evidence="1 2">
    <name type="scientific">Orchesella cincta</name>
    <name type="common">Springtail</name>
    <name type="synonym">Podura cincta</name>
    <dbReference type="NCBI Taxonomy" id="48709"/>
    <lineage>
        <taxon>Eukaryota</taxon>
        <taxon>Metazoa</taxon>
        <taxon>Ecdysozoa</taxon>
        <taxon>Arthropoda</taxon>
        <taxon>Hexapoda</taxon>
        <taxon>Collembola</taxon>
        <taxon>Entomobryomorpha</taxon>
        <taxon>Entomobryoidea</taxon>
        <taxon>Orchesellidae</taxon>
        <taxon>Orchesellinae</taxon>
        <taxon>Orchesella</taxon>
    </lineage>
</organism>
<protein>
    <recommendedName>
        <fullName evidence="3">Cubilin</fullName>
    </recommendedName>
</protein>
<proteinExistence type="predicted"/>
<comment type="caution">
    <text evidence="1">The sequence shown here is derived from an EMBL/GenBank/DDBJ whole genome shotgun (WGS) entry which is preliminary data.</text>
</comment>
<evidence type="ECO:0008006" key="3">
    <source>
        <dbReference type="Google" id="ProtNLM"/>
    </source>
</evidence>
<gene>
    <name evidence="1" type="ORF">Ocin01_14958</name>
</gene>
<evidence type="ECO:0000313" key="2">
    <source>
        <dbReference type="Proteomes" id="UP000094527"/>
    </source>
</evidence>
<dbReference type="InterPro" id="IPR035914">
    <property type="entry name" value="Sperma_CUB_dom_sf"/>
</dbReference>
<dbReference type="EMBL" id="LJIJ01001445">
    <property type="protein sequence ID" value="ODM91722.1"/>
    <property type="molecule type" value="Genomic_DNA"/>
</dbReference>
<feature type="non-terminal residue" evidence="1">
    <location>
        <position position="223"/>
    </location>
</feature>
<dbReference type="SUPFAM" id="SSF49854">
    <property type="entry name" value="Spermadhesin, CUB domain"/>
    <property type="match status" value="1"/>
</dbReference>
<keyword evidence="2" id="KW-1185">Reference proteome</keyword>
<name>A0A1D2MFQ1_ORCCI</name>